<sequence length="355" mass="39012">MSAMPPLVDVAWDVEPRVKNTIEPSLASGTSAVTRSWSHVDRATLFATFAATSFGYAFFGNPLFLAVARQQCSTARLTVRQVLQEVYTQHGYRGLFRGAGVAASGAVISELVYYLVVEYGKENLPLPTKEQRSLTAGFAADFISGPIFNPFAVVSQVQMVADSCGGEHRYGNGYHTTRVVVAEQGWRVLFRGTLLTMVVSPFTGAWWLVYELLKQRSYGLVSRAAPLLRAVTPDEARQKLPVCFTSTKDNILVNCVVGALSSIVIGVLLNPLYVLRLRLQVMKKLQCERFPSFWIMRNILREEGVQAFFKGLRGNLFMAVLGGSAFGMTYEGAKQFSDITEGGSVAFSTQEVGSR</sequence>
<feature type="transmembrane region" description="Helical" evidence="6">
    <location>
        <begin position="251"/>
        <end position="275"/>
    </location>
</feature>
<evidence type="ECO:0000256" key="2">
    <source>
        <dbReference type="ARBA" id="ARBA00022692"/>
    </source>
</evidence>
<dbReference type="GO" id="GO:0016020">
    <property type="term" value="C:membrane"/>
    <property type="evidence" value="ECO:0007669"/>
    <property type="project" value="UniProtKB-SubCell"/>
</dbReference>
<dbReference type="AlphaFoldDB" id="A0A3R7L1P3"/>
<dbReference type="EMBL" id="MKGL01000125">
    <property type="protein sequence ID" value="RNF05811.1"/>
    <property type="molecule type" value="Genomic_DNA"/>
</dbReference>
<evidence type="ECO:0000256" key="1">
    <source>
        <dbReference type="ARBA" id="ARBA00004141"/>
    </source>
</evidence>
<dbReference type="VEuPathDB" id="TriTrypDB:TRSC58_04195"/>
<name>A0A3R7L1P3_TRYRA</name>
<dbReference type="InterPro" id="IPR018108">
    <property type="entry name" value="MCP_transmembrane"/>
</dbReference>
<feature type="transmembrane region" description="Helical" evidence="6">
    <location>
        <begin position="45"/>
        <end position="67"/>
    </location>
</feature>
<proteinExistence type="inferred from homology"/>
<reference evidence="7 8" key="1">
    <citation type="journal article" date="2018" name="BMC Genomics">
        <title>Genomic comparison of Trypanosoma conorhini and Trypanosoma rangeli to Trypanosoma cruzi strains of high and low virulence.</title>
        <authorList>
            <person name="Bradwell K.R."/>
            <person name="Koparde V.N."/>
            <person name="Matveyev A.V."/>
            <person name="Serrano M.G."/>
            <person name="Alves J.M."/>
            <person name="Parikh H."/>
            <person name="Huang B."/>
            <person name="Lee V."/>
            <person name="Espinosa-Alvarez O."/>
            <person name="Ortiz P.A."/>
            <person name="Costa-Martins A.G."/>
            <person name="Teixeira M.M."/>
            <person name="Buck G.A."/>
        </authorList>
    </citation>
    <scope>NUCLEOTIDE SEQUENCE [LARGE SCALE GENOMIC DNA]</scope>
    <source>
        <strain evidence="7 8">AM80</strain>
    </source>
</reference>
<comment type="similarity">
    <text evidence="5">Belongs to the mitochondrial carrier (TC 2.A.29) family.</text>
</comment>
<keyword evidence="8" id="KW-1185">Reference proteome</keyword>
<keyword evidence="6" id="KW-1133">Transmembrane helix</keyword>
<keyword evidence="5" id="KW-0813">Transport</keyword>
<dbReference type="PROSITE" id="PS50920">
    <property type="entry name" value="SOLCAR"/>
    <property type="match status" value="2"/>
</dbReference>
<keyword evidence="3 4" id="KW-0472">Membrane</keyword>
<comment type="subcellular location">
    <subcellularLocation>
        <location evidence="1">Membrane</location>
        <topology evidence="1">Multi-pass membrane protein</topology>
    </subcellularLocation>
</comment>
<dbReference type="OMA" id="EREWRSF"/>
<evidence type="ECO:0000313" key="8">
    <source>
        <dbReference type="Proteomes" id="UP000283634"/>
    </source>
</evidence>
<protein>
    <submittedName>
        <fullName evidence="7">Putative mitochondrial substrate/solute carrier</fullName>
    </submittedName>
</protein>
<comment type="caution">
    <text evidence="7">The sequence shown here is derived from an EMBL/GenBank/DDBJ whole genome shotgun (WGS) entry which is preliminary data.</text>
</comment>
<dbReference type="GeneID" id="40328277"/>
<evidence type="ECO:0000256" key="5">
    <source>
        <dbReference type="RuleBase" id="RU000488"/>
    </source>
</evidence>
<feature type="repeat" description="Solcar" evidence="4">
    <location>
        <begin position="128"/>
        <end position="216"/>
    </location>
</feature>
<dbReference type="PANTHER" id="PTHR46080:SF18">
    <property type="entry name" value="MITOCHONDRIAL SUBSTRATE CARRIER FAMILY PROTEIN J"/>
    <property type="match status" value="1"/>
</dbReference>
<dbReference type="SUPFAM" id="SSF103506">
    <property type="entry name" value="Mitochondrial carrier"/>
    <property type="match status" value="1"/>
</dbReference>
<dbReference type="Proteomes" id="UP000283634">
    <property type="component" value="Unassembled WGS sequence"/>
</dbReference>
<organism evidence="7 8">
    <name type="scientific">Trypanosoma rangeli</name>
    <dbReference type="NCBI Taxonomy" id="5698"/>
    <lineage>
        <taxon>Eukaryota</taxon>
        <taxon>Discoba</taxon>
        <taxon>Euglenozoa</taxon>
        <taxon>Kinetoplastea</taxon>
        <taxon>Metakinetoplastina</taxon>
        <taxon>Trypanosomatida</taxon>
        <taxon>Trypanosomatidae</taxon>
        <taxon>Trypanosoma</taxon>
        <taxon>Herpetosoma</taxon>
    </lineage>
</organism>
<dbReference type="Pfam" id="PF00153">
    <property type="entry name" value="Mito_carr"/>
    <property type="match status" value="3"/>
</dbReference>
<accession>A0A3R7L1P3</accession>
<feature type="transmembrane region" description="Helical" evidence="6">
    <location>
        <begin position="188"/>
        <end position="209"/>
    </location>
</feature>
<evidence type="ECO:0000256" key="6">
    <source>
        <dbReference type="SAM" id="Phobius"/>
    </source>
</evidence>
<evidence type="ECO:0000313" key="7">
    <source>
        <dbReference type="EMBL" id="RNF05811.1"/>
    </source>
</evidence>
<dbReference type="InterPro" id="IPR023395">
    <property type="entry name" value="MCP_dom_sf"/>
</dbReference>
<dbReference type="PANTHER" id="PTHR46080">
    <property type="entry name" value="MITOCHONDRIAL SUBSTRATE CARRIER FAMILY PROTEIN J"/>
    <property type="match status" value="1"/>
</dbReference>
<dbReference type="Gene3D" id="1.50.40.10">
    <property type="entry name" value="Mitochondrial carrier domain"/>
    <property type="match status" value="2"/>
</dbReference>
<keyword evidence="2 4" id="KW-0812">Transmembrane</keyword>
<dbReference type="RefSeq" id="XP_029238904.1">
    <property type="nucleotide sequence ID" value="XM_029381277.1"/>
</dbReference>
<dbReference type="OrthoDB" id="250329at2759"/>
<gene>
    <name evidence="7" type="ORF">TraAM80_04344</name>
</gene>
<evidence type="ECO:0000256" key="4">
    <source>
        <dbReference type="PROSITE-ProRule" id="PRU00282"/>
    </source>
</evidence>
<evidence type="ECO:0000256" key="3">
    <source>
        <dbReference type="ARBA" id="ARBA00023136"/>
    </source>
</evidence>
<feature type="repeat" description="Solcar" evidence="4">
    <location>
        <begin position="249"/>
        <end position="336"/>
    </location>
</feature>